<dbReference type="GO" id="GO:0005975">
    <property type="term" value="P:carbohydrate metabolic process"/>
    <property type="evidence" value="ECO:0007669"/>
    <property type="project" value="InterPro"/>
</dbReference>
<dbReference type="InterPro" id="IPR011330">
    <property type="entry name" value="Glyco_hydro/deAcase_b/a-brl"/>
</dbReference>
<reference evidence="1 2" key="2">
    <citation type="journal article" date="2015" name="Stand. Genomic Sci.">
        <title>The complete genome sequence of the rumen methanogen Methanosarcina barkeri CM1.</title>
        <authorList>
            <person name="Lambie S.C."/>
            <person name="Kelly W.J."/>
            <person name="Leahy S.C."/>
            <person name="Li D."/>
            <person name="Reilly K."/>
            <person name="McAllister T.A."/>
            <person name="Valle E.R."/>
            <person name="Attwood G.T."/>
            <person name="Altermann E."/>
        </authorList>
    </citation>
    <scope>NUCLEOTIDE SEQUENCE [LARGE SCALE GENOMIC DNA]</scope>
    <source>
        <strain evidence="1 2">CM1</strain>
    </source>
</reference>
<organism evidence="1 2">
    <name type="scientific">Methanosarcina barkeri CM1</name>
    <dbReference type="NCBI Taxonomy" id="796385"/>
    <lineage>
        <taxon>Archaea</taxon>
        <taxon>Methanobacteriati</taxon>
        <taxon>Methanobacteriota</taxon>
        <taxon>Stenosarchaea group</taxon>
        <taxon>Methanomicrobia</taxon>
        <taxon>Methanosarcinales</taxon>
        <taxon>Methanosarcinaceae</taxon>
        <taxon>Methanosarcina</taxon>
    </lineage>
</organism>
<dbReference type="CDD" id="cd10931">
    <property type="entry name" value="CE4_u7"/>
    <property type="match status" value="1"/>
</dbReference>
<evidence type="ECO:0000313" key="1">
    <source>
        <dbReference type="EMBL" id="AKJ40484.1"/>
    </source>
</evidence>
<proteinExistence type="predicted"/>
<dbReference type="Gene3D" id="3.20.20.370">
    <property type="entry name" value="Glycoside hydrolase/deacetylase"/>
    <property type="match status" value="1"/>
</dbReference>
<accession>A0A0G3CEN0</accession>
<dbReference type="AlphaFoldDB" id="A0A0G3CEN0"/>
<name>A0A0G3CEN0_METBA</name>
<dbReference type="SUPFAM" id="SSF88713">
    <property type="entry name" value="Glycoside hydrolase/deacetylase"/>
    <property type="match status" value="1"/>
</dbReference>
<dbReference type="Proteomes" id="UP000035331">
    <property type="component" value="Chromosome"/>
</dbReference>
<dbReference type="PATRIC" id="fig|796385.3.peg.4247"/>
<evidence type="ECO:0000313" key="2">
    <source>
        <dbReference type="Proteomes" id="UP000035331"/>
    </source>
</evidence>
<protein>
    <recommendedName>
        <fullName evidence="3">Polysaccharide deacetylase</fullName>
    </recommendedName>
</protein>
<reference evidence="2" key="1">
    <citation type="submission" date="2014-06" db="EMBL/GenBank/DDBJ databases">
        <title>The complete genome sequence of Methanosarcina barkeri CM1.</title>
        <authorList>
            <consortium name="Pastoral Greenhouse Gas Research Consortium"/>
            <person name="Lambie S.C."/>
            <person name="Leahy S.C."/>
            <person name="Kelly W.J."/>
            <person name="Li D."/>
            <person name="Reilly K."/>
            <person name="Attwood G.T."/>
            <person name="Altermann E."/>
        </authorList>
    </citation>
    <scope>NUCLEOTIDE SEQUENCE [LARGE SCALE GENOMIC DNA]</scope>
    <source>
        <strain evidence="2">CM1</strain>
    </source>
</reference>
<evidence type="ECO:0008006" key="3">
    <source>
        <dbReference type="Google" id="ProtNLM"/>
    </source>
</evidence>
<sequence>MVKGDTLIKKVKQNKELWELFTKKEEYDPILLDKYGRFSYYLSSQRNVFEPEVSSFLIKNGLNPEYPDGKKFAVCLTHDIDFVCPGMLNTAARTIKVLKKGQFAQASILPFSRINKTWRPLWNFRQIMELEENYGTKSTFYFLTLDPGNEDYTFNIEELEGELGHISDRGWEVGLHGGHEAYNNPIEIKSKKQKLKKALKKKVMGYRNHYSWFKTPKLWEFLADAGFSYDATFGYHDCAGFRNGMCHPFSPYNLNTGKEIDILEIPLSIMDTTLFNQMHLDFNQAWKLTEKLIDTVEFHRGILTVLWQNTYMQGDYLEFYKKIFQYCTEKGAWAVSGAEVYRWWMNNTEVKAG</sequence>
<gene>
    <name evidence="1" type="ORF">MCM1_3501</name>
</gene>
<dbReference type="EMBL" id="CP008746">
    <property type="protein sequence ID" value="AKJ40484.1"/>
    <property type="molecule type" value="Genomic_DNA"/>
</dbReference>